<accession>A0ACB8ZZK5</accession>
<comment type="caution">
    <text evidence="1">The sequence shown here is derived from an EMBL/GenBank/DDBJ whole genome shotgun (WGS) entry which is preliminary data.</text>
</comment>
<evidence type="ECO:0000313" key="2">
    <source>
        <dbReference type="Proteomes" id="UP001055879"/>
    </source>
</evidence>
<gene>
    <name evidence="1" type="ORF">L6452_28541</name>
</gene>
<dbReference type="Proteomes" id="UP001055879">
    <property type="component" value="Linkage Group LG09"/>
</dbReference>
<reference evidence="2" key="1">
    <citation type="journal article" date="2022" name="Mol. Ecol. Resour.">
        <title>The genomes of chicory, endive, great burdock and yacon provide insights into Asteraceae palaeo-polyploidization history and plant inulin production.</title>
        <authorList>
            <person name="Fan W."/>
            <person name="Wang S."/>
            <person name="Wang H."/>
            <person name="Wang A."/>
            <person name="Jiang F."/>
            <person name="Liu H."/>
            <person name="Zhao H."/>
            <person name="Xu D."/>
            <person name="Zhang Y."/>
        </authorList>
    </citation>
    <scope>NUCLEOTIDE SEQUENCE [LARGE SCALE GENOMIC DNA]</scope>
    <source>
        <strain evidence="2">cv. Niubang</strain>
    </source>
</reference>
<organism evidence="1 2">
    <name type="scientific">Arctium lappa</name>
    <name type="common">Greater burdock</name>
    <name type="synonym">Lappa major</name>
    <dbReference type="NCBI Taxonomy" id="4217"/>
    <lineage>
        <taxon>Eukaryota</taxon>
        <taxon>Viridiplantae</taxon>
        <taxon>Streptophyta</taxon>
        <taxon>Embryophyta</taxon>
        <taxon>Tracheophyta</taxon>
        <taxon>Spermatophyta</taxon>
        <taxon>Magnoliopsida</taxon>
        <taxon>eudicotyledons</taxon>
        <taxon>Gunneridae</taxon>
        <taxon>Pentapetalae</taxon>
        <taxon>asterids</taxon>
        <taxon>campanulids</taxon>
        <taxon>Asterales</taxon>
        <taxon>Asteraceae</taxon>
        <taxon>Carduoideae</taxon>
        <taxon>Cardueae</taxon>
        <taxon>Arctiinae</taxon>
        <taxon>Arctium</taxon>
    </lineage>
</organism>
<keyword evidence="2" id="KW-1185">Reference proteome</keyword>
<name>A0ACB8ZZK5_ARCLA</name>
<proteinExistence type="predicted"/>
<protein>
    <submittedName>
        <fullName evidence="1">Uncharacterized protein</fullName>
    </submittedName>
</protein>
<reference evidence="1 2" key="2">
    <citation type="journal article" date="2022" name="Mol. Ecol. Resour.">
        <title>The genomes of chicory, endive, great burdock and yacon provide insights into Asteraceae paleo-polyploidization history and plant inulin production.</title>
        <authorList>
            <person name="Fan W."/>
            <person name="Wang S."/>
            <person name="Wang H."/>
            <person name="Wang A."/>
            <person name="Jiang F."/>
            <person name="Liu H."/>
            <person name="Zhao H."/>
            <person name="Xu D."/>
            <person name="Zhang Y."/>
        </authorList>
    </citation>
    <scope>NUCLEOTIDE SEQUENCE [LARGE SCALE GENOMIC DNA]</scope>
    <source>
        <strain evidence="2">cv. Niubang</strain>
    </source>
</reference>
<sequence>MNFNGLASFNWYSLIFKLFWYSLFNIIKIVFKTKNTKNRNRRRIKSGILFMAFSYMKMMNRGCTHGSNPSRLFLGAPTPLNSHDPNPVNKTNRVRIPNATHHASSYVASFAAFAMLTRNVANDVLTVGKELRTLADEFIPREYQDYYIHEMQKLLRKNDNEFTIVIDEYQPQSSTADEMFKAVETYLGTKVNESCIRKVNVCKNNETLAITMNEDEEIVDDFDGVQVKWRSMTLQPGLRCYELTFHNRHRCKILESYLPYILERSDAIKAKESGLKLHMIDDGYPEPKTIVLDNPMTFKTLAIEPELKKTVIEDLNNFKNGKEYYRRIGKAWKRGYLIHGPSGTGKSSLIASMANHLNYDIYDMDLTNVDSDSQLKSILLKMPSKSILVFEDFDQLQNPTIVDTTGKLSPKKTFSRLLNFMDGIWSCCREEQIFVFTTKCIDGLDPTLLRPGRMDVHIHLSYCTFSAFKQLAFNYLELEDHKLFERVKELLQSVNVTPAEVAGELMKYTTDATVSLERLVAYLDNKS</sequence>
<dbReference type="EMBL" id="CM042055">
    <property type="protein sequence ID" value="KAI3702789.1"/>
    <property type="molecule type" value="Genomic_DNA"/>
</dbReference>
<evidence type="ECO:0000313" key="1">
    <source>
        <dbReference type="EMBL" id="KAI3702789.1"/>
    </source>
</evidence>